<dbReference type="eggNOG" id="KOG4305">
    <property type="taxonomic scope" value="Eukaryota"/>
</dbReference>
<dbReference type="SMART" id="SM00233">
    <property type="entry name" value="PH"/>
    <property type="match status" value="1"/>
</dbReference>
<dbReference type="InterPro" id="IPR001849">
    <property type="entry name" value="PH_domain"/>
</dbReference>
<dbReference type="STRING" id="1064592.G0VKX4"/>
<feature type="region of interest" description="Disordered" evidence="2">
    <location>
        <begin position="175"/>
        <end position="208"/>
    </location>
</feature>
<dbReference type="SMART" id="SM00325">
    <property type="entry name" value="RhoGEF"/>
    <property type="match status" value="1"/>
</dbReference>
<evidence type="ECO:0008006" key="8">
    <source>
        <dbReference type="Google" id="ProtNLM"/>
    </source>
</evidence>
<dbReference type="InterPro" id="IPR011993">
    <property type="entry name" value="PH-like_dom_sf"/>
</dbReference>
<dbReference type="InterPro" id="IPR057283">
    <property type="entry name" value="RGF3_WH"/>
</dbReference>
<dbReference type="EMBL" id="HE576761">
    <property type="protein sequence ID" value="CCC72162.1"/>
    <property type="molecule type" value="Genomic_DNA"/>
</dbReference>
<dbReference type="GO" id="GO:1903501">
    <property type="term" value="P:positive regulation of mitotic actomyosin contractile ring assembly"/>
    <property type="evidence" value="ECO:0007669"/>
    <property type="project" value="EnsemblFungi"/>
</dbReference>
<feature type="compositionally biased region" description="Low complexity" evidence="2">
    <location>
        <begin position="175"/>
        <end position="185"/>
    </location>
</feature>
<dbReference type="SUPFAM" id="SSF50729">
    <property type="entry name" value="PH domain-like"/>
    <property type="match status" value="1"/>
</dbReference>
<evidence type="ECO:0000259" key="3">
    <source>
        <dbReference type="PROSITE" id="PS50003"/>
    </source>
</evidence>
<dbReference type="Gene3D" id="1.20.900.10">
    <property type="entry name" value="Dbl homology (DH) domain"/>
    <property type="match status" value="1"/>
</dbReference>
<dbReference type="KEGG" id="ncs:NCAS_0J01830"/>
<dbReference type="HOGENOM" id="CLU_002884_0_0_1"/>
<organism evidence="6 7">
    <name type="scientific">Naumovozyma castellii</name>
    <name type="common">Yeast</name>
    <name type="synonym">Saccharomyces castellii</name>
    <dbReference type="NCBI Taxonomy" id="27288"/>
    <lineage>
        <taxon>Eukaryota</taxon>
        <taxon>Fungi</taxon>
        <taxon>Dikarya</taxon>
        <taxon>Ascomycota</taxon>
        <taxon>Saccharomycotina</taxon>
        <taxon>Saccharomycetes</taxon>
        <taxon>Saccharomycetales</taxon>
        <taxon>Saccharomycetaceae</taxon>
        <taxon>Naumovozyma</taxon>
    </lineage>
</organism>
<dbReference type="GO" id="GO:0005085">
    <property type="term" value="F:guanyl-nucleotide exchange factor activity"/>
    <property type="evidence" value="ECO:0007669"/>
    <property type="project" value="UniProtKB-KW"/>
</dbReference>
<dbReference type="FunCoup" id="G0VKX4">
    <property type="interactions" value="182"/>
</dbReference>
<reference key="2">
    <citation type="submission" date="2011-08" db="EMBL/GenBank/DDBJ databases">
        <title>Genome sequence of Naumovozyma castellii.</title>
        <authorList>
            <person name="Gordon J.L."/>
            <person name="Armisen D."/>
            <person name="Proux-Wera E."/>
            <person name="OhEigeartaigh S.S."/>
            <person name="Byrne K.P."/>
            <person name="Wolfe K.H."/>
        </authorList>
    </citation>
    <scope>NUCLEOTIDE SEQUENCE</scope>
    <source>
        <strain>Type strain:CBS 4309</strain>
    </source>
</reference>
<dbReference type="GeneID" id="96905859"/>
<reference evidence="6 7" key="1">
    <citation type="journal article" date="2011" name="Proc. Natl. Acad. Sci. U.S.A.">
        <title>Evolutionary erosion of yeast sex chromosomes by mating-type switching accidents.</title>
        <authorList>
            <person name="Gordon J.L."/>
            <person name="Armisen D."/>
            <person name="Proux-Wera E."/>
            <person name="Oheigeartaigh S.S."/>
            <person name="Byrne K.P."/>
            <person name="Wolfe K.H."/>
        </authorList>
    </citation>
    <scope>NUCLEOTIDE SEQUENCE [LARGE SCALE GENOMIC DNA]</scope>
    <source>
        <strain evidence="7">ATCC 76901 / BCRC 22586 / CBS 4309 / NBRC 1992 / NRRL Y-12630</strain>
    </source>
</reference>
<dbReference type="InterPro" id="IPR052233">
    <property type="entry name" value="Rho-type_GEFs"/>
</dbReference>
<dbReference type="OMA" id="HEIITWE"/>
<dbReference type="GO" id="GO:0007165">
    <property type="term" value="P:signal transduction"/>
    <property type="evidence" value="ECO:0007669"/>
    <property type="project" value="EnsemblFungi"/>
</dbReference>
<feature type="compositionally biased region" description="Basic residues" evidence="2">
    <location>
        <begin position="186"/>
        <end position="203"/>
    </location>
</feature>
<gene>
    <name evidence="6" type="primary">NCAS0J01830</name>
    <name evidence="6" type="ordered locus">NCAS_0J01830</name>
</gene>
<feature type="domain" description="DH" evidence="4">
    <location>
        <begin position="499"/>
        <end position="689"/>
    </location>
</feature>
<feature type="region of interest" description="Disordered" evidence="2">
    <location>
        <begin position="1"/>
        <end position="28"/>
    </location>
</feature>
<dbReference type="SUPFAM" id="SSF48065">
    <property type="entry name" value="DBL homology domain (DH-domain)"/>
    <property type="match status" value="1"/>
</dbReference>
<dbReference type="PANTHER" id="PTHR46572:SF1">
    <property type="entry name" value="RHO1 GUANINE NUCLEOTIDE EXCHANGE FACTOR TUS1"/>
    <property type="match status" value="1"/>
</dbReference>
<evidence type="ECO:0000313" key="6">
    <source>
        <dbReference type="EMBL" id="CCC72162.1"/>
    </source>
</evidence>
<dbReference type="OrthoDB" id="660555at2759"/>
<feature type="compositionally biased region" description="Polar residues" evidence="2">
    <location>
        <begin position="116"/>
        <end position="131"/>
    </location>
</feature>
<dbReference type="PANTHER" id="PTHR46572">
    <property type="entry name" value="RHO1 GDP-GTP EXCHANGE PROTEIN 1-RELATED"/>
    <property type="match status" value="1"/>
</dbReference>
<dbReference type="Proteomes" id="UP000001640">
    <property type="component" value="Chromosome 10"/>
</dbReference>
<dbReference type="GO" id="GO:0000131">
    <property type="term" value="C:incipient cellular bud site"/>
    <property type="evidence" value="ECO:0007669"/>
    <property type="project" value="EnsemblFungi"/>
</dbReference>
<feature type="region of interest" description="Disordered" evidence="2">
    <location>
        <begin position="63"/>
        <end position="135"/>
    </location>
</feature>
<dbReference type="SMART" id="SM00036">
    <property type="entry name" value="CNH"/>
    <property type="match status" value="1"/>
</dbReference>
<evidence type="ECO:0000259" key="4">
    <source>
        <dbReference type="PROSITE" id="PS50010"/>
    </source>
</evidence>
<evidence type="ECO:0000256" key="2">
    <source>
        <dbReference type="SAM" id="MobiDB-lite"/>
    </source>
</evidence>
<dbReference type="GO" id="GO:0005935">
    <property type="term" value="C:cellular bud neck"/>
    <property type="evidence" value="ECO:0007669"/>
    <property type="project" value="EnsemblFungi"/>
</dbReference>
<dbReference type="InterPro" id="IPR001180">
    <property type="entry name" value="CNH_dom"/>
</dbReference>
<sequence length="1303" mass="148224">MYRSSPSRGPKRTNKESLPLPKLPPLNTRDAFIDRSIHHVATADDTLNTAISDLSIGWTPISENAVHNPQTPSSSHVQSPPSTGPRTGSASNSSKYRSRRRPPPPQTVLSAGAIPTTATMDSSFRSSNMDTPTKMKHRSLFSTPVQNTMDNDGSTATLQSSETGNFVDQDSVISSQSVLSPTSPSIRKHHPTHHHHHHHHHHGKNDDDITESYIDKILPPIPVLDSINDFFEAAMPPPLLLASTSRNVSGLSKNSDSVESYYSDSNYTFNNSTKRHATEFSSLLGGKPLQLAPSITAPTQPFNIDLLDENKLYQCYSVFHLSDIYEWILKIYFEWFNEYIFGKIEFYQVVQRLLEFQLSTSINQDIIDSNVDMIIESLISQSAIRFEQNDIVETEDSVEDLVIIVAGLDVQGVFTQLLPCYSFVDTDYHSSNTACTQCYSYLCNHTSSSTTSSTTTPINGPVKKDLKISEIINKSVGVWTEYWHLTPSDLRDIEPREIQRQSFIFDLIILEERSLNMANAAIEIYGKRFHPDLLPSEPNFSELAFDVFVPLIELHKEYLLSPIFWKIKTMGKFIDGIGKIYSKWCEQAHDIYLKYATAMATVHEIITWEKAHHTEFAKWLNEIDNSPEISRSKMYYDVIFFGGFFKSLQNMPLTLQSILKNTDPNVEDYLYLQKVIKDIERLSSQVDKAHGDAIDHRNLIRFSEQLVVNINSHLGYSNLSKKNKKIPHDSDQDNFDLRLYDPSRKLLISGLLLRKRDLWLDPSPIYLVLLDNYLLITERIIGNDKKTIRYKLIERPIPMDYLSLEKRTPNEDSSTTSLIKPLTSPLRKSARIINQQSNESIETRINSLECSFKIRNIATNESFTFITESQDERQRWVNTIINTLKSTSSLRVNDAIKLEVLSDNFAYNDKDIPSNLSVVPEGSEIDMALKAHRPTSNSTLIRTTVLCSLEFKFEGKCFLLVSTSDGVFLSKNKQCKMRFVKVLQCNEIRKMEMNLKMGLLFVLDDKKLCCYNLPSLLGAYYDPSEYLIDNCIVGIVIRDKVGSFKFADDFGNSKHLFYERKGKIIVVTPEFDQITKSLKYFKEYKQYRLPVFNNGLTVPEVKDIVIFKKSFMVCSSRGVFLFQADFNDIGNLLPTFIANDGAFECVDNETLGGSSDTSSSSGSTKQRMAELVKNDISTNKTKPITCLQLGDPREYLMIYDEAIVRMNAYGQVVDWRKDILVLDFYCANATFHMGYLILIGENLLQVYNLNSRKMRLCDAMPIQIIKGKRIKLMSMSENDDPVVILSHPNIANKQLLLKCKIGK</sequence>
<accession>G0VKX4</accession>
<dbReference type="GO" id="GO:0031505">
    <property type="term" value="P:fungal-type cell wall organization"/>
    <property type="evidence" value="ECO:0007669"/>
    <property type="project" value="EnsemblFungi"/>
</dbReference>
<dbReference type="Pfam" id="PF00780">
    <property type="entry name" value="CNH"/>
    <property type="match status" value="1"/>
</dbReference>
<dbReference type="PROSITE" id="PS50010">
    <property type="entry name" value="DH_2"/>
    <property type="match status" value="1"/>
</dbReference>
<dbReference type="Gene3D" id="2.30.29.30">
    <property type="entry name" value="Pleckstrin-homology domain (PH domain)/Phosphotyrosine-binding domain (PTB)"/>
    <property type="match status" value="1"/>
</dbReference>
<dbReference type="PROSITE" id="PS50219">
    <property type="entry name" value="CNH"/>
    <property type="match status" value="1"/>
</dbReference>
<keyword evidence="7" id="KW-1185">Reference proteome</keyword>
<dbReference type="InterPro" id="IPR035899">
    <property type="entry name" value="DBL_dom_sf"/>
</dbReference>
<evidence type="ECO:0000256" key="1">
    <source>
        <dbReference type="ARBA" id="ARBA00022658"/>
    </source>
</evidence>
<protein>
    <recommendedName>
        <fullName evidence="8">CNH domain-containing protein</fullName>
    </recommendedName>
</protein>
<keyword evidence="1" id="KW-0344">Guanine-nucleotide releasing factor</keyword>
<dbReference type="PROSITE" id="PS50003">
    <property type="entry name" value="PH_DOMAIN"/>
    <property type="match status" value="1"/>
</dbReference>
<dbReference type="RefSeq" id="XP_003678500.1">
    <property type="nucleotide sequence ID" value="XM_003678452.1"/>
</dbReference>
<feature type="compositionally biased region" description="Polar residues" evidence="2">
    <location>
        <begin position="63"/>
        <end position="90"/>
    </location>
</feature>
<dbReference type="Pfam" id="PF00621">
    <property type="entry name" value="RhoGEF"/>
    <property type="match status" value="1"/>
</dbReference>
<evidence type="ECO:0000313" key="7">
    <source>
        <dbReference type="Proteomes" id="UP000001640"/>
    </source>
</evidence>
<dbReference type="Pfam" id="PF23582">
    <property type="entry name" value="WHD_RGF3"/>
    <property type="match status" value="1"/>
</dbReference>
<dbReference type="InParanoid" id="G0VKX4"/>
<evidence type="ECO:0000259" key="5">
    <source>
        <dbReference type="PROSITE" id="PS50219"/>
    </source>
</evidence>
<dbReference type="InterPro" id="IPR000219">
    <property type="entry name" value="DH_dom"/>
</dbReference>
<feature type="domain" description="CNH" evidence="5">
    <location>
        <begin position="942"/>
        <end position="1280"/>
    </location>
</feature>
<feature type="domain" description="PH" evidence="3">
    <location>
        <begin position="745"/>
        <end position="885"/>
    </location>
</feature>
<proteinExistence type="predicted"/>
<name>G0VKX4_NAUCA</name>